<protein>
    <submittedName>
        <fullName evidence="2">p7 protein</fullName>
    </submittedName>
</protein>
<proteinExistence type="predicted"/>
<reference evidence="2" key="1">
    <citation type="submission" date="2018-04" db="EMBL/GenBank/DDBJ databases">
        <title>Phylogenomic relationship and evolutionary insights of sweet potato viruses from the western highlands of Kenya.</title>
        <authorList>
            <person name="Wainaina J.M."/>
            <person name="Ateka E."/>
            <person name="Makori T."/>
            <person name="Kehoe M.A."/>
            <person name="Boykin L.M."/>
        </authorList>
    </citation>
    <scope>NUCLEOTIDE SEQUENCE</scope>
    <source>
        <strain evidence="2">SRF109a_SPCSV</strain>
    </source>
</reference>
<accession>A0A2U9AEL9</accession>
<organism evidence="2">
    <name type="scientific">Sweet potato chlorotic stunt virus</name>
    <dbReference type="NCBI Taxonomy" id="81931"/>
    <lineage>
        <taxon>Viruses</taxon>
        <taxon>Riboviria</taxon>
        <taxon>Orthornavirae</taxon>
        <taxon>Kitrinoviricota</taxon>
        <taxon>Alsuviricetes</taxon>
        <taxon>Martellivirales</taxon>
        <taxon>Closteroviridae</taxon>
        <taxon>Crinivirus</taxon>
        <taxon>Crinivirus ipomeae</taxon>
    </lineage>
</organism>
<evidence type="ECO:0000256" key="1">
    <source>
        <dbReference type="SAM" id="Phobius"/>
    </source>
</evidence>
<keyword evidence="1" id="KW-1133">Transmembrane helix</keyword>
<keyword evidence="1" id="KW-0812">Transmembrane</keyword>
<name>A0A2U9AEL9_9CLOS</name>
<gene>
    <name evidence="2" type="primary">p7</name>
</gene>
<sequence>MDYSAVFNECCKECVMFNPKKCRFDVALLWSVIGFFTFIIILLFAYCLLSIRIRRSF</sequence>
<evidence type="ECO:0000313" key="2">
    <source>
        <dbReference type="EMBL" id="AWO72969.1"/>
    </source>
</evidence>
<dbReference type="EMBL" id="MH264532">
    <property type="protein sequence ID" value="AWO72969.1"/>
    <property type="molecule type" value="Genomic_RNA"/>
</dbReference>
<feature type="transmembrane region" description="Helical" evidence="1">
    <location>
        <begin position="27"/>
        <end position="49"/>
    </location>
</feature>
<keyword evidence="1" id="KW-0472">Membrane</keyword>